<keyword evidence="4" id="KW-0735">Signal-anchor</keyword>
<dbReference type="Gene3D" id="2.60.40.1660">
    <property type="entry name" value="Na, k-atpase alpha subunit"/>
    <property type="match status" value="1"/>
</dbReference>
<evidence type="ECO:0000256" key="2">
    <source>
        <dbReference type="ARBA" id="ARBA00005876"/>
    </source>
</evidence>
<name>E3M5C3_CAERE</name>
<dbReference type="PANTHER" id="PTHR11523:SF52">
    <property type="entry name" value="SODIUM_POTASSIUM-TRANSPORTING ATPASE SUBUNIT BETA"/>
    <property type="match status" value="1"/>
</dbReference>
<dbReference type="GO" id="GO:0036376">
    <property type="term" value="P:sodium ion export across plasma membrane"/>
    <property type="evidence" value="ECO:0007669"/>
    <property type="project" value="TreeGrafter"/>
</dbReference>
<dbReference type="Pfam" id="PF00287">
    <property type="entry name" value="Na_K-ATPase"/>
    <property type="match status" value="1"/>
</dbReference>
<dbReference type="STRING" id="31234.E3M5C3"/>
<dbReference type="Proteomes" id="UP000008281">
    <property type="component" value="Unassembled WGS sequence"/>
</dbReference>
<keyword evidence="10" id="KW-1185">Reference proteome</keyword>
<dbReference type="FunCoup" id="E3M5C3">
    <property type="interactions" value="1"/>
</dbReference>
<evidence type="ECO:0000256" key="7">
    <source>
        <dbReference type="SAM" id="MobiDB-lite"/>
    </source>
</evidence>
<dbReference type="InterPro" id="IPR000402">
    <property type="entry name" value="Na/K_ATPase_sub_beta"/>
</dbReference>
<keyword evidence="5 8" id="KW-1133">Transmembrane helix</keyword>
<dbReference type="AlphaFoldDB" id="E3M5C3"/>
<dbReference type="GO" id="GO:0006883">
    <property type="term" value="P:intracellular sodium ion homeostasis"/>
    <property type="evidence" value="ECO:0007669"/>
    <property type="project" value="TreeGrafter"/>
</dbReference>
<comment type="similarity">
    <text evidence="2">Belongs to the X(+)/potassium ATPases subunit beta family.</text>
</comment>
<dbReference type="EMBL" id="DS268425">
    <property type="protein sequence ID" value="EFO92233.1"/>
    <property type="molecule type" value="Genomic_DNA"/>
</dbReference>
<feature type="region of interest" description="Disordered" evidence="7">
    <location>
        <begin position="1"/>
        <end position="93"/>
    </location>
</feature>
<feature type="compositionally biased region" description="Basic and acidic residues" evidence="7">
    <location>
        <begin position="37"/>
        <end position="56"/>
    </location>
</feature>
<comment type="subcellular location">
    <subcellularLocation>
        <location evidence="1">Membrane</location>
        <topology evidence="1">Single-pass type II membrane protein</topology>
    </subcellularLocation>
</comment>
<dbReference type="OrthoDB" id="5912413at2759"/>
<organism evidence="10">
    <name type="scientific">Caenorhabditis remanei</name>
    <name type="common">Caenorhabditis vulgaris</name>
    <dbReference type="NCBI Taxonomy" id="31234"/>
    <lineage>
        <taxon>Eukaryota</taxon>
        <taxon>Metazoa</taxon>
        <taxon>Ecdysozoa</taxon>
        <taxon>Nematoda</taxon>
        <taxon>Chromadorea</taxon>
        <taxon>Rhabditida</taxon>
        <taxon>Rhabditina</taxon>
        <taxon>Rhabditomorpha</taxon>
        <taxon>Rhabditoidea</taxon>
        <taxon>Rhabditidae</taxon>
        <taxon>Peloderinae</taxon>
        <taxon>Caenorhabditis</taxon>
    </lineage>
</organism>
<evidence type="ECO:0000256" key="4">
    <source>
        <dbReference type="ARBA" id="ARBA00022968"/>
    </source>
</evidence>
<dbReference type="PANTHER" id="PTHR11523">
    <property type="entry name" value="SODIUM/POTASSIUM-DEPENDENT ATPASE BETA SUBUNIT"/>
    <property type="match status" value="1"/>
</dbReference>
<evidence type="ECO:0000313" key="10">
    <source>
        <dbReference type="Proteomes" id="UP000008281"/>
    </source>
</evidence>
<feature type="compositionally biased region" description="Polar residues" evidence="7">
    <location>
        <begin position="21"/>
        <end position="32"/>
    </location>
</feature>
<feature type="transmembrane region" description="Helical" evidence="8">
    <location>
        <begin position="101"/>
        <end position="127"/>
    </location>
</feature>
<evidence type="ECO:0000256" key="3">
    <source>
        <dbReference type="ARBA" id="ARBA00022692"/>
    </source>
</evidence>
<dbReference type="GO" id="GO:0001671">
    <property type="term" value="F:ATPase activator activity"/>
    <property type="evidence" value="ECO:0007669"/>
    <property type="project" value="TreeGrafter"/>
</dbReference>
<dbReference type="GO" id="GO:1990573">
    <property type="term" value="P:potassium ion import across plasma membrane"/>
    <property type="evidence" value="ECO:0007669"/>
    <property type="project" value="TreeGrafter"/>
</dbReference>
<dbReference type="OMA" id="QPCIMLK"/>
<dbReference type="HOGENOM" id="CLU_759165_0_0_1"/>
<feature type="compositionally biased region" description="Polar residues" evidence="7">
    <location>
        <begin position="58"/>
        <end position="83"/>
    </location>
</feature>
<sequence>MIGNSSSGDGSQEKKSFLDKPNSSKTANSAVTGASEKSNKTEKSSKKTEQKTDRSVKSTKTQMTEKANQSIVSQKSTASTQSMGRRGPKMSDGTEFDTGPYGYIFSFIYLAVLWGLAIILAILLVYFNYSRLDPQFPTYFGHGSFLGGVPSEQFCLTSFRMITHFSEATFDPNPRRFLEEGNINVMEWNIYEFKSYLNYLIRYKQLLKKYSGGDTIKTRVIGKGLCSNQSLTVDKSCQFDRFTGFGECVLSHANLEHGFGFSKGQPCIMLRLNKIVGWAPILSNQTECDDGDLCCGTGIQFECKSNDDVQFEYYPKTGIPSCYFPYANQRGYEQPYQMVKLANISFNTPTTIECYPKDSSLRTLDSGKVNEARFHIKMTKDTVDEKKKD</sequence>
<dbReference type="InParanoid" id="E3M5C3"/>
<dbReference type="eggNOG" id="KOG3927">
    <property type="taxonomic scope" value="Eukaryota"/>
</dbReference>
<accession>E3M5C3</accession>
<evidence type="ECO:0000256" key="6">
    <source>
        <dbReference type="ARBA" id="ARBA00023136"/>
    </source>
</evidence>
<keyword evidence="6 8" id="KW-0472">Membrane</keyword>
<evidence type="ECO:0000256" key="5">
    <source>
        <dbReference type="ARBA" id="ARBA00022989"/>
    </source>
</evidence>
<dbReference type="InterPro" id="IPR038702">
    <property type="entry name" value="Na/K_ATPase_sub_beta_sf"/>
</dbReference>
<protein>
    <submittedName>
        <fullName evidence="9">CRE-NKB-2 protein</fullName>
    </submittedName>
</protein>
<dbReference type="GO" id="GO:0030007">
    <property type="term" value="P:intracellular potassium ion homeostasis"/>
    <property type="evidence" value="ECO:0007669"/>
    <property type="project" value="TreeGrafter"/>
</dbReference>
<feature type="compositionally biased region" description="Polar residues" evidence="7">
    <location>
        <begin position="1"/>
        <end position="10"/>
    </location>
</feature>
<evidence type="ECO:0000313" key="9">
    <source>
        <dbReference type="EMBL" id="EFO92233.1"/>
    </source>
</evidence>
<reference evidence="9" key="1">
    <citation type="submission" date="2007-07" db="EMBL/GenBank/DDBJ databases">
        <title>PCAP assembly of the Caenorhabditis remanei genome.</title>
        <authorList>
            <consortium name="The Caenorhabditis remanei Sequencing Consortium"/>
            <person name="Wilson R.K."/>
        </authorList>
    </citation>
    <scope>NUCLEOTIDE SEQUENCE [LARGE SCALE GENOMIC DNA]</scope>
    <source>
        <strain evidence="9">PB4641</strain>
    </source>
</reference>
<keyword evidence="3 8" id="KW-0812">Transmembrane</keyword>
<gene>
    <name evidence="9" type="primary">Cre-nkb-2</name>
    <name evidence="9" type="ORF">CRE_10885</name>
</gene>
<proteinExistence type="inferred from homology"/>
<dbReference type="GO" id="GO:0005890">
    <property type="term" value="C:sodium:potassium-exchanging ATPase complex"/>
    <property type="evidence" value="ECO:0007669"/>
    <property type="project" value="InterPro"/>
</dbReference>
<evidence type="ECO:0000256" key="1">
    <source>
        <dbReference type="ARBA" id="ARBA00004606"/>
    </source>
</evidence>
<evidence type="ECO:0000256" key="8">
    <source>
        <dbReference type="SAM" id="Phobius"/>
    </source>
</evidence>